<feature type="region of interest" description="Disordered" evidence="1">
    <location>
        <begin position="254"/>
        <end position="279"/>
    </location>
</feature>
<feature type="domain" description="Tc1-like transposase DDE" evidence="2">
    <location>
        <begin position="58"/>
        <end position="227"/>
    </location>
</feature>
<dbReference type="EMBL" id="JANEYG010000378">
    <property type="protein sequence ID" value="KAJ8909981.1"/>
    <property type="molecule type" value="Genomic_DNA"/>
</dbReference>
<evidence type="ECO:0000259" key="2">
    <source>
        <dbReference type="Pfam" id="PF13358"/>
    </source>
</evidence>
<dbReference type="AlphaFoldDB" id="A0AAV8V749"/>
<organism evidence="3 4">
    <name type="scientific">Exocentrus adspersus</name>
    <dbReference type="NCBI Taxonomy" id="1586481"/>
    <lineage>
        <taxon>Eukaryota</taxon>
        <taxon>Metazoa</taxon>
        <taxon>Ecdysozoa</taxon>
        <taxon>Arthropoda</taxon>
        <taxon>Hexapoda</taxon>
        <taxon>Insecta</taxon>
        <taxon>Pterygota</taxon>
        <taxon>Neoptera</taxon>
        <taxon>Endopterygota</taxon>
        <taxon>Coleoptera</taxon>
        <taxon>Polyphaga</taxon>
        <taxon>Cucujiformia</taxon>
        <taxon>Chrysomeloidea</taxon>
        <taxon>Cerambycidae</taxon>
        <taxon>Lamiinae</taxon>
        <taxon>Acanthocinini</taxon>
        <taxon>Exocentrus</taxon>
    </lineage>
</organism>
<feature type="non-terminal residue" evidence="3">
    <location>
        <position position="1"/>
    </location>
</feature>
<sequence>HFTKNEECCISYRRYINFKKITEKNGFQVPSTVIHPVYTDKTYLHSCHTQPKCWDDGQNRLKRPLSKGKRLIIVHAGGKNGFTSNGLLIFHSGSAKSGDYHDDMNHTNFSKWVESQLIPNLPPKTFLVVDNASYHNVKADKSPTSGSRKGDMINWLIEHNIQHDPKVTKLELYNIIKYHKEATITYRLDILLQQHGHTILRLPPYHPEVNPIEKIWAMVKNRVAARNVTFKLNDVEASAREEFNHSLVFTVNTGSSDEEDFESTSSDSDDGLTGIEPLV</sequence>
<evidence type="ECO:0000256" key="1">
    <source>
        <dbReference type="SAM" id="MobiDB-lite"/>
    </source>
</evidence>
<dbReference type="InterPro" id="IPR036397">
    <property type="entry name" value="RNaseH_sf"/>
</dbReference>
<dbReference type="Proteomes" id="UP001159042">
    <property type="component" value="Unassembled WGS sequence"/>
</dbReference>
<accession>A0AAV8V749</accession>
<comment type="caution">
    <text evidence="3">The sequence shown here is derived from an EMBL/GenBank/DDBJ whole genome shotgun (WGS) entry which is preliminary data.</text>
</comment>
<dbReference type="PANTHER" id="PTHR33939">
    <property type="entry name" value="PROTEIN CBG22215"/>
    <property type="match status" value="1"/>
</dbReference>
<gene>
    <name evidence="3" type="ORF">NQ315_013573</name>
</gene>
<dbReference type="Pfam" id="PF13358">
    <property type="entry name" value="DDE_3"/>
    <property type="match status" value="1"/>
</dbReference>
<name>A0AAV8V749_9CUCU</name>
<dbReference type="GO" id="GO:0003676">
    <property type="term" value="F:nucleic acid binding"/>
    <property type="evidence" value="ECO:0007669"/>
    <property type="project" value="InterPro"/>
</dbReference>
<proteinExistence type="predicted"/>
<reference evidence="3 4" key="1">
    <citation type="journal article" date="2023" name="Insect Mol. Biol.">
        <title>Genome sequencing provides insights into the evolution of gene families encoding plant cell wall-degrading enzymes in longhorned beetles.</title>
        <authorList>
            <person name="Shin N.R."/>
            <person name="Okamura Y."/>
            <person name="Kirsch R."/>
            <person name="Pauchet Y."/>
        </authorList>
    </citation>
    <scope>NUCLEOTIDE SEQUENCE [LARGE SCALE GENOMIC DNA]</scope>
    <source>
        <strain evidence="3">EAD_L_NR</strain>
    </source>
</reference>
<feature type="compositionally biased region" description="Acidic residues" evidence="1">
    <location>
        <begin position="256"/>
        <end position="270"/>
    </location>
</feature>
<evidence type="ECO:0000313" key="4">
    <source>
        <dbReference type="Proteomes" id="UP001159042"/>
    </source>
</evidence>
<keyword evidence="4" id="KW-1185">Reference proteome</keyword>
<evidence type="ECO:0000313" key="3">
    <source>
        <dbReference type="EMBL" id="KAJ8909981.1"/>
    </source>
</evidence>
<dbReference type="Gene3D" id="3.30.420.10">
    <property type="entry name" value="Ribonuclease H-like superfamily/Ribonuclease H"/>
    <property type="match status" value="1"/>
</dbReference>
<dbReference type="PANTHER" id="PTHR33939:SF1">
    <property type="entry name" value="DUF4371 DOMAIN-CONTAINING PROTEIN"/>
    <property type="match status" value="1"/>
</dbReference>
<protein>
    <recommendedName>
        <fullName evidence="2">Tc1-like transposase DDE domain-containing protein</fullName>
    </recommendedName>
</protein>
<dbReference type="InterPro" id="IPR038717">
    <property type="entry name" value="Tc1-like_DDE_dom"/>
</dbReference>